<proteinExistence type="predicted"/>
<dbReference type="EMBL" id="VHSH01000001">
    <property type="protein sequence ID" value="TQV83806.1"/>
    <property type="molecule type" value="Genomic_DNA"/>
</dbReference>
<reference evidence="2 3" key="1">
    <citation type="submission" date="2019-06" db="EMBL/GenBank/DDBJ databases">
        <title>Whole genome sequence for Rhodospirillaceae sp. R148.</title>
        <authorList>
            <person name="Wang G."/>
        </authorList>
    </citation>
    <scope>NUCLEOTIDE SEQUENCE [LARGE SCALE GENOMIC DNA]</scope>
    <source>
        <strain evidence="2 3">R148</strain>
    </source>
</reference>
<protein>
    <submittedName>
        <fullName evidence="2">Uncharacterized protein</fullName>
    </submittedName>
</protein>
<comment type="caution">
    <text evidence="2">The sequence shown here is derived from an EMBL/GenBank/DDBJ whole genome shotgun (WGS) entry which is preliminary data.</text>
</comment>
<keyword evidence="3" id="KW-1185">Reference proteome</keyword>
<dbReference type="RefSeq" id="WP_142895041.1">
    <property type="nucleotide sequence ID" value="NZ_ML660052.1"/>
</dbReference>
<evidence type="ECO:0000313" key="2">
    <source>
        <dbReference type="EMBL" id="TQV83806.1"/>
    </source>
</evidence>
<organism evidence="2 3">
    <name type="scientific">Denitrobaculum tricleocarpae</name>
    <dbReference type="NCBI Taxonomy" id="2591009"/>
    <lineage>
        <taxon>Bacteria</taxon>
        <taxon>Pseudomonadati</taxon>
        <taxon>Pseudomonadota</taxon>
        <taxon>Alphaproteobacteria</taxon>
        <taxon>Rhodospirillales</taxon>
        <taxon>Rhodospirillaceae</taxon>
        <taxon>Denitrobaculum</taxon>
    </lineage>
</organism>
<evidence type="ECO:0000313" key="3">
    <source>
        <dbReference type="Proteomes" id="UP000315252"/>
    </source>
</evidence>
<gene>
    <name evidence="2" type="ORF">FKG95_04295</name>
</gene>
<feature type="compositionally biased region" description="Basic and acidic residues" evidence="1">
    <location>
        <begin position="1"/>
        <end position="10"/>
    </location>
</feature>
<evidence type="ECO:0000256" key="1">
    <source>
        <dbReference type="SAM" id="MobiDB-lite"/>
    </source>
</evidence>
<dbReference type="Proteomes" id="UP000315252">
    <property type="component" value="Unassembled WGS sequence"/>
</dbReference>
<name>A0A545U2W4_9PROT</name>
<dbReference type="AlphaFoldDB" id="A0A545U2W4"/>
<sequence length="91" mass="9857">MIEDKDRTTTESDTVGPAPSGLSDGNAKFNLKFASHLGLLSLDAVMSRHIGMEFDNSAAGIEGERKVIEAKRVIDPTARQSRSDNLSPIDR</sequence>
<feature type="region of interest" description="Disordered" evidence="1">
    <location>
        <begin position="1"/>
        <end position="25"/>
    </location>
</feature>
<accession>A0A545U2W4</accession>